<dbReference type="STRING" id="870435.A0A0C3ID70"/>
<dbReference type="Proteomes" id="UP000054217">
    <property type="component" value="Unassembled WGS sequence"/>
</dbReference>
<accession>A0A0C3ID70</accession>
<dbReference type="HOGENOM" id="CLU_2307163_0_0_1"/>
<sequence length="100" mass="10968">MRKSTVVPQPISTSSAIFSRVFVKRRISLSRTVRSIKGSAFRRSLVTSTRNAIPPESSQQVPGTSAARLLPSTNNSCQHGLGHPQNGAPCRWRLVLFYSS</sequence>
<dbReference type="EMBL" id="KN832080">
    <property type="protein sequence ID" value="KIN94987.1"/>
    <property type="molecule type" value="Genomic_DNA"/>
</dbReference>
<reference evidence="2" key="2">
    <citation type="submission" date="2015-01" db="EMBL/GenBank/DDBJ databases">
        <title>Evolutionary Origins and Diversification of the Mycorrhizal Mutualists.</title>
        <authorList>
            <consortium name="DOE Joint Genome Institute"/>
            <consortium name="Mycorrhizal Genomics Consortium"/>
            <person name="Kohler A."/>
            <person name="Kuo A."/>
            <person name="Nagy L.G."/>
            <person name="Floudas D."/>
            <person name="Copeland A."/>
            <person name="Barry K.W."/>
            <person name="Cichocki N."/>
            <person name="Veneault-Fourrey C."/>
            <person name="LaButti K."/>
            <person name="Lindquist E.A."/>
            <person name="Lipzen A."/>
            <person name="Lundell T."/>
            <person name="Morin E."/>
            <person name="Murat C."/>
            <person name="Riley R."/>
            <person name="Ohm R."/>
            <person name="Sun H."/>
            <person name="Tunlid A."/>
            <person name="Henrissat B."/>
            <person name="Grigoriev I.V."/>
            <person name="Hibbett D.S."/>
            <person name="Martin F."/>
        </authorList>
    </citation>
    <scope>NUCLEOTIDE SEQUENCE [LARGE SCALE GENOMIC DNA]</scope>
    <source>
        <strain evidence="2">Marx 270</strain>
    </source>
</reference>
<proteinExistence type="predicted"/>
<gene>
    <name evidence="1" type="ORF">M404DRAFT_335068</name>
</gene>
<name>A0A0C3ID70_PISTI</name>
<dbReference type="AlphaFoldDB" id="A0A0C3ID70"/>
<organism evidence="1 2">
    <name type="scientific">Pisolithus tinctorius Marx 270</name>
    <dbReference type="NCBI Taxonomy" id="870435"/>
    <lineage>
        <taxon>Eukaryota</taxon>
        <taxon>Fungi</taxon>
        <taxon>Dikarya</taxon>
        <taxon>Basidiomycota</taxon>
        <taxon>Agaricomycotina</taxon>
        <taxon>Agaricomycetes</taxon>
        <taxon>Agaricomycetidae</taxon>
        <taxon>Boletales</taxon>
        <taxon>Sclerodermatineae</taxon>
        <taxon>Pisolithaceae</taxon>
        <taxon>Pisolithus</taxon>
    </lineage>
</organism>
<reference evidence="1 2" key="1">
    <citation type="submission" date="2014-04" db="EMBL/GenBank/DDBJ databases">
        <authorList>
            <consortium name="DOE Joint Genome Institute"/>
            <person name="Kuo A."/>
            <person name="Kohler A."/>
            <person name="Costa M.D."/>
            <person name="Nagy L.G."/>
            <person name="Floudas D."/>
            <person name="Copeland A."/>
            <person name="Barry K.W."/>
            <person name="Cichocki N."/>
            <person name="Veneault-Fourrey C."/>
            <person name="LaButti K."/>
            <person name="Lindquist E.A."/>
            <person name="Lipzen A."/>
            <person name="Lundell T."/>
            <person name="Morin E."/>
            <person name="Murat C."/>
            <person name="Sun H."/>
            <person name="Tunlid A."/>
            <person name="Henrissat B."/>
            <person name="Grigoriev I.V."/>
            <person name="Hibbett D.S."/>
            <person name="Martin F."/>
            <person name="Nordberg H.P."/>
            <person name="Cantor M.N."/>
            <person name="Hua S.X."/>
        </authorList>
    </citation>
    <scope>NUCLEOTIDE SEQUENCE [LARGE SCALE GENOMIC DNA]</scope>
    <source>
        <strain evidence="1 2">Marx 270</strain>
    </source>
</reference>
<evidence type="ECO:0000313" key="1">
    <source>
        <dbReference type="EMBL" id="KIN94987.1"/>
    </source>
</evidence>
<keyword evidence="2" id="KW-1185">Reference proteome</keyword>
<evidence type="ECO:0000313" key="2">
    <source>
        <dbReference type="Proteomes" id="UP000054217"/>
    </source>
</evidence>
<dbReference type="InParanoid" id="A0A0C3ID70"/>
<protein>
    <submittedName>
        <fullName evidence="1">Uncharacterized protein</fullName>
    </submittedName>
</protein>